<name>A0A061IY29_TRYRA</name>
<dbReference type="Proteomes" id="UP000031737">
    <property type="component" value="Unassembled WGS sequence"/>
</dbReference>
<gene>
    <name evidence="2" type="ORF">TRSC58_04262</name>
</gene>
<feature type="compositionally biased region" description="Basic and acidic residues" evidence="1">
    <location>
        <begin position="145"/>
        <end position="155"/>
    </location>
</feature>
<dbReference type="OrthoDB" id="244700at2759"/>
<dbReference type="AlphaFoldDB" id="A0A061IY29"/>
<proteinExistence type="predicted"/>
<dbReference type="VEuPathDB" id="TriTrypDB:TRSC58_04262"/>
<sequence>MPQRPHSPLCTHSAPSLPEPLQSDILYTPRNAHAGHTCTDKGRRCASDLCRARGQWTDVGPPDLRVPLDRQQTTAPYVLRPPYLRGQIAPAACSTGRATNTWNNAISVSVIARVDSAREKRVSFTEAAPATKTASTTIKGSASPVEKKEGTKHDMAPLPNALTAYEAALAEYGTKLLSMTRRRKRAEHQQSRERLSRQKAVNNKYSDLSRPQVVTGSRLCVSSASQAGGNAAQPRECGDSGLVPGAIASSCAKARKADSDMAAMRGGPDKRRRVKPATSLNHPCCSCKTDVSVGTPHARVSSQNKDVTGASASSESVSVNIEIGVDDGGATATRCGCGTGDASACSSRRRDGWAQTDSSSCVNSCVTLLSGRRQAPGERGAKVAEDTPDIICLVTPPHLTPPRPLRRAYSSGAFTSCMSVESRKKKGTFSRIFPTPRVSSASVAGKSLDIDGWDFPLRTRQPKSCATGQKAFVFIRPQPEPRPLSRCHELRPYCDDKMWYMRDGLLSGGAWDDDGSMNAHRFSLLESCGPRWRRDGDIQRSTFTNIVPQYELDEFARRCQLRRAWRRWRQRLWAVRVHPPARFHDPEFTAGEGGGSRWAGLMTWMDELRLPSTLQ</sequence>
<feature type="compositionally biased region" description="Polar residues" evidence="1">
    <location>
        <begin position="300"/>
        <end position="316"/>
    </location>
</feature>
<evidence type="ECO:0000313" key="3">
    <source>
        <dbReference type="Proteomes" id="UP000031737"/>
    </source>
</evidence>
<dbReference type="EMBL" id="AUPL01004262">
    <property type="protein sequence ID" value="ESL08043.1"/>
    <property type="molecule type" value="Genomic_DNA"/>
</dbReference>
<keyword evidence="3" id="KW-1185">Reference proteome</keyword>
<comment type="caution">
    <text evidence="2">The sequence shown here is derived from an EMBL/GenBank/DDBJ whole genome shotgun (WGS) entry which is preliminary data.</text>
</comment>
<evidence type="ECO:0000256" key="1">
    <source>
        <dbReference type="SAM" id="MobiDB-lite"/>
    </source>
</evidence>
<protein>
    <submittedName>
        <fullName evidence="2">Uncharacterized protein</fullName>
    </submittedName>
</protein>
<feature type="region of interest" description="Disordered" evidence="1">
    <location>
        <begin position="126"/>
        <end position="156"/>
    </location>
</feature>
<organism evidence="2 3">
    <name type="scientific">Trypanosoma rangeli SC58</name>
    <dbReference type="NCBI Taxonomy" id="429131"/>
    <lineage>
        <taxon>Eukaryota</taxon>
        <taxon>Discoba</taxon>
        <taxon>Euglenozoa</taxon>
        <taxon>Kinetoplastea</taxon>
        <taxon>Metakinetoplastina</taxon>
        <taxon>Trypanosomatida</taxon>
        <taxon>Trypanosomatidae</taxon>
        <taxon>Trypanosoma</taxon>
        <taxon>Herpetosoma</taxon>
    </lineage>
</organism>
<accession>A0A061IY29</accession>
<feature type="region of interest" description="Disordered" evidence="1">
    <location>
        <begin position="296"/>
        <end position="316"/>
    </location>
</feature>
<evidence type="ECO:0000313" key="2">
    <source>
        <dbReference type="EMBL" id="ESL08043.1"/>
    </source>
</evidence>
<feature type="region of interest" description="Disordered" evidence="1">
    <location>
        <begin position="258"/>
        <end position="279"/>
    </location>
</feature>
<reference evidence="2 3" key="1">
    <citation type="submission" date="2013-07" db="EMBL/GenBank/DDBJ databases">
        <authorList>
            <person name="Stoco P.H."/>
            <person name="Wagner G."/>
            <person name="Gerber A."/>
            <person name="Zaha A."/>
            <person name="Thompson C."/>
            <person name="Bartholomeu D.C."/>
            <person name="Luckemeyer D.D."/>
            <person name="Bahia D."/>
            <person name="Loreto E."/>
            <person name="Prestes E.B."/>
            <person name="Lima F.M."/>
            <person name="Rodrigues-Luiz G."/>
            <person name="Vallejo G.A."/>
            <person name="Filho J.F."/>
            <person name="Monteiro K.M."/>
            <person name="Tyler K.M."/>
            <person name="de Almeida L.G."/>
            <person name="Ortiz M.F."/>
            <person name="Siervo M.A."/>
            <person name="de Moraes M.H."/>
            <person name="Cunha O.L."/>
            <person name="Mendonca-Neto R."/>
            <person name="Silva R."/>
            <person name="Teixeira S.M."/>
            <person name="Murta S.M."/>
            <person name="Sincero T.C."/>
            <person name="Mendes T.A."/>
            <person name="Urmenyi T.P."/>
            <person name="Silva V.G."/>
            <person name="da Rocha W.D."/>
            <person name="Andersson B."/>
            <person name="Romanha A.J."/>
            <person name="Steindel M."/>
            <person name="de Vasconcelos A.T."/>
            <person name="Grisard E.C."/>
        </authorList>
    </citation>
    <scope>NUCLEOTIDE SEQUENCE [LARGE SCALE GENOMIC DNA]</scope>
    <source>
        <strain evidence="2 3">SC58</strain>
    </source>
</reference>